<sequence length="77" mass="8353">MKLALEKLYFGLAGAALKRKPISPLYGERSLSDLEEPTAAHWLITELCADSTLYNLGQNVKAALPESGESDDGEESE</sequence>
<gene>
    <name evidence="1" type="ORF">Pmar_PMAR018400</name>
</gene>
<protein>
    <submittedName>
        <fullName evidence="1">Uncharacterized protein</fullName>
    </submittedName>
</protein>
<name>C5LJE5_PERM5</name>
<evidence type="ECO:0000313" key="1">
    <source>
        <dbReference type="EMBL" id="EER03145.1"/>
    </source>
</evidence>
<keyword evidence="2" id="KW-1185">Reference proteome</keyword>
<evidence type="ECO:0000313" key="2">
    <source>
        <dbReference type="Proteomes" id="UP000007800"/>
    </source>
</evidence>
<dbReference type="Proteomes" id="UP000007800">
    <property type="component" value="Unassembled WGS sequence"/>
</dbReference>
<dbReference type="EMBL" id="GG682441">
    <property type="protein sequence ID" value="EER03145.1"/>
    <property type="molecule type" value="Genomic_DNA"/>
</dbReference>
<dbReference type="GeneID" id="9051899"/>
<dbReference type="InParanoid" id="C5LJE5"/>
<accession>C5LJE5</accession>
<reference evidence="1 2" key="1">
    <citation type="submission" date="2008-07" db="EMBL/GenBank/DDBJ databases">
        <authorList>
            <person name="El-Sayed N."/>
            <person name="Caler E."/>
            <person name="Inman J."/>
            <person name="Amedeo P."/>
            <person name="Hass B."/>
            <person name="Wortman J."/>
        </authorList>
    </citation>
    <scope>NUCLEOTIDE SEQUENCE [LARGE SCALE GENOMIC DNA]</scope>
    <source>
        <strain evidence="2">ATCC 50983 / TXsc</strain>
    </source>
</reference>
<dbReference type="AlphaFoldDB" id="C5LJE5"/>
<dbReference type="RefSeq" id="XP_002771329.1">
    <property type="nucleotide sequence ID" value="XM_002771283.1"/>
</dbReference>
<proteinExistence type="predicted"/>
<organism evidence="2">
    <name type="scientific">Perkinsus marinus (strain ATCC 50983 / TXsc)</name>
    <dbReference type="NCBI Taxonomy" id="423536"/>
    <lineage>
        <taxon>Eukaryota</taxon>
        <taxon>Sar</taxon>
        <taxon>Alveolata</taxon>
        <taxon>Perkinsozoa</taxon>
        <taxon>Perkinsea</taxon>
        <taxon>Perkinsida</taxon>
        <taxon>Perkinsidae</taxon>
        <taxon>Perkinsus</taxon>
    </lineage>
</organism>